<evidence type="ECO:0000256" key="5">
    <source>
        <dbReference type="ARBA" id="ARBA00022598"/>
    </source>
</evidence>
<evidence type="ECO:0000256" key="1">
    <source>
        <dbReference type="ARBA" id="ARBA00004123"/>
    </source>
</evidence>
<feature type="compositionally biased region" description="Basic and acidic residues" evidence="13">
    <location>
        <begin position="382"/>
        <end position="394"/>
    </location>
</feature>
<reference evidence="14 15" key="2">
    <citation type="journal article" date="2014" name="J. Gen. Appl. Microbiol.">
        <title>The early diverging ascomycetous budding yeast Saitoella complicata has three histone deacetylases belonging to the Clr6, Hos2, and Rpd3 lineages.</title>
        <authorList>
            <person name="Nishida H."/>
            <person name="Matsumoto T."/>
            <person name="Kondo S."/>
            <person name="Hamamoto M."/>
            <person name="Yoshikawa H."/>
        </authorList>
    </citation>
    <scope>NUCLEOTIDE SEQUENCE [LARGE SCALE GENOMIC DNA]</scope>
    <source>
        <strain evidence="14 15">NRRL Y-17804</strain>
    </source>
</reference>
<evidence type="ECO:0000256" key="3">
    <source>
        <dbReference type="ARBA" id="ARBA00005594"/>
    </source>
</evidence>
<name>A0A0E9NGK1_SAICN</name>
<dbReference type="GO" id="GO:0006437">
    <property type="term" value="P:tyrosyl-tRNA aminoacylation"/>
    <property type="evidence" value="ECO:0007669"/>
    <property type="project" value="InterPro"/>
</dbReference>
<evidence type="ECO:0000256" key="7">
    <source>
        <dbReference type="ARBA" id="ARBA00022840"/>
    </source>
</evidence>
<evidence type="ECO:0000256" key="10">
    <source>
        <dbReference type="ARBA" id="ARBA00023242"/>
    </source>
</evidence>
<evidence type="ECO:0000256" key="13">
    <source>
        <dbReference type="SAM" id="MobiDB-lite"/>
    </source>
</evidence>
<dbReference type="Gene3D" id="1.10.240.10">
    <property type="entry name" value="Tyrosyl-Transfer RNA Synthetase"/>
    <property type="match status" value="1"/>
</dbReference>
<dbReference type="GO" id="GO:0005737">
    <property type="term" value="C:cytoplasm"/>
    <property type="evidence" value="ECO:0007669"/>
    <property type="project" value="UniProtKB-SubCell"/>
</dbReference>
<organism evidence="14 15">
    <name type="scientific">Saitoella complicata (strain BCRC 22490 / CBS 7301 / JCM 7358 / NBRC 10748 / NRRL Y-17804)</name>
    <dbReference type="NCBI Taxonomy" id="698492"/>
    <lineage>
        <taxon>Eukaryota</taxon>
        <taxon>Fungi</taxon>
        <taxon>Dikarya</taxon>
        <taxon>Ascomycota</taxon>
        <taxon>Taphrinomycotina</taxon>
        <taxon>Taphrinomycotina incertae sedis</taxon>
        <taxon>Saitoella</taxon>
    </lineage>
</organism>
<keyword evidence="15" id="KW-1185">Reference proteome</keyword>
<keyword evidence="7 12" id="KW-0067">ATP-binding</keyword>
<comment type="catalytic activity">
    <reaction evidence="11 12">
        <text>tRNA(Tyr) + L-tyrosine + ATP = L-tyrosyl-tRNA(Tyr) + AMP + diphosphate + H(+)</text>
        <dbReference type="Rhea" id="RHEA:10220"/>
        <dbReference type="Rhea" id="RHEA-COMP:9706"/>
        <dbReference type="Rhea" id="RHEA-COMP:9707"/>
        <dbReference type="ChEBI" id="CHEBI:15378"/>
        <dbReference type="ChEBI" id="CHEBI:30616"/>
        <dbReference type="ChEBI" id="CHEBI:33019"/>
        <dbReference type="ChEBI" id="CHEBI:58315"/>
        <dbReference type="ChEBI" id="CHEBI:78442"/>
        <dbReference type="ChEBI" id="CHEBI:78536"/>
        <dbReference type="ChEBI" id="CHEBI:456215"/>
        <dbReference type="EC" id="6.1.1.1"/>
    </reaction>
</comment>
<keyword evidence="10" id="KW-0539">Nucleus</keyword>
<dbReference type="GO" id="GO:0005524">
    <property type="term" value="F:ATP binding"/>
    <property type="evidence" value="ECO:0007669"/>
    <property type="project" value="UniProtKB-KW"/>
</dbReference>
<dbReference type="NCBIfam" id="NF006330">
    <property type="entry name" value="PRK08560.1"/>
    <property type="match status" value="1"/>
</dbReference>
<dbReference type="Pfam" id="PF00579">
    <property type="entry name" value="tRNA-synt_1b"/>
    <property type="match status" value="1"/>
</dbReference>
<dbReference type="PRINTS" id="PR01040">
    <property type="entry name" value="TRNASYNTHTYR"/>
</dbReference>
<keyword evidence="8 12" id="KW-0648">Protein biosynthesis</keyword>
<dbReference type="AlphaFoldDB" id="A0A0E9NGK1"/>
<dbReference type="FunFam" id="3.40.50.620:FF:000040">
    <property type="entry name" value="Tyrosine--tRNA ligase"/>
    <property type="match status" value="1"/>
</dbReference>
<keyword evidence="5 12" id="KW-0436">Ligase</keyword>
<dbReference type="SUPFAM" id="SSF52374">
    <property type="entry name" value="Nucleotidylyl transferase"/>
    <property type="match status" value="1"/>
</dbReference>
<keyword evidence="4" id="KW-0963">Cytoplasm</keyword>
<dbReference type="NCBIfam" id="TIGR00234">
    <property type="entry name" value="tyrS"/>
    <property type="match status" value="1"/>
</dbReference>
<evidence type="ECO:0000256" key="2">
    <source>
        <dbReference type="ARBA" id="ARBA00004496"/>
    </source>
</evidence>
<evidence type="ECO:0000256" key="6">
    <source>
        <dbReference type="ARBA" id="ARBA00022741"/>
    </source>
</evidence>
<dbReference type="GO" id="GO:0004831">
    <property type="term" value="F:tyrosine-tRNA ligase activity"/>
    <property type="evidence" value="ECO:0007669"/>
    <property type="project" value="UniProtKB-EC"/>
</dbReference>
<dbReference type="CDD" id="cd00805">
    <property type="entry name" value="TyrRS_core"/>
    <property type="match status" value="1"/>
</dbReference>
<proteinExistence type="inferred from homology"/>
<protein>
    <recommendedName>
        <fullName evidence="12">Tyrosine--tRNA ligase</fullName>
        <ecNumber evidence="12">6.1.1.1</ecNumber>
    </recommendedName>
    <alternativeName>
        <fullName evidence="12">Tyrosyl-tRNA synthetase</fullName>
    </alternativeName>
</protein>
<reference evidence="14 15" key="3">
    <citation type="journal article" date="2015" name="Genome Announc.">
        <title>Draft Genome Sequence of the Archiascomycetous Yeast Saitoella complicata.</title>
        <authorList>
            <person name="Yamauchi K."/>
            <person name="Kondo S."/>
            <person name="Hamamoto M."/>
            <person name="Takahashi Y."/>
            <person name="Ogura Y."/>
            <person name="Hayashi T."/>
            <person name="Nishida H."/>
        </authorList>
    </citation>
    <scope>NUCLEOTIDE SEQUENCE [LARGE SCALE GENOMIC DNA]</scope>
    <source>
        <strain evidence="14 15">NRRL Y-17804</strain>
    </source>
</reference>
<keyword evidence="6 12" id="KW-0547">Nucleotide-binding</keyword>
<dbReference type="FunFam" id="1.10.240.10:FF:000004">
    <property type="entry name" value="Tyrosine--tRNA ligase"/>
    <property type="match status" value="1"/>
</dbReference>
<evidence type="ECO:0000256" key="8">
    <source>
        <dbReference type="ARBA" id="ARBA00022917"/>
    </source>
</evidence>
<dbReference type="PANTHER" id="PTHR46264:SF4">
    <property type="entry name" value="TYROSINE--TRNA LIGASE, CYTOPLASMIC"/>
    <property type="match status" value="1"/>
</dbReference>
<dbReference type="GO" id="GO:0005634">
    <property type="term" value="C:nucleus"/>
    <property type="evidence" value="ECO:0007669"/>
    <property type="project" value="UniProtKB-SubCell"/>
</dbReference>
<comment type="caution">
    <text evidence="14">The sequence shown here is derived from an EMBL/GenBank/DDBJ whole genome shotgun (WGS) entry which is preliminary data.</text>
</comment>
<dbReference type="InterPro" id="IPR023617">
    <property type="entry name" value="Tyr-tRNA-ligase_arc/euk-type"/>
</dbReference>
<feature type="region of interest" description="Disordered" evidence="13">
    <location>
        <begin position="358"/>
        <end position="410"/>
    </location>
</feature>
<gene>
    <name evidence="14" type="ORF">G7K_3163-t1</name>
</gene>
<dbReference type="InterPro" id="IPR050489">
    <property type="entry name" value="Tyr-tRNA_synthase"/>
</dbReference>
<evidence type="ECO:0000256" key="4">
    <source>
        <dbReference type="ARBA" id="ARBA00022490"/>
    </source>
</evidence>
<evidence type="ECO:0000313" key="14">
    <source>
        <dbReference type="EMBL" id="GAO49002.1"/>
    </source>
</evidence>
<dbReference type="Gene3D" id="3.40.50.620">
    <property type="entry name" value="HUPs"/>
    <property type="match status" value="1"/>
</dbReference>
<reference evidence="14 15" key="1">
    <citation type="journal article" date="2011" name="J. Gen. Appl. Microbiol.">
        <title>Draft genome sequencing of the enigmatic yeast Saitoella complicata.</title>
        <authorList>
            <person name="Nishida H."/>
            <person name="Hamamoto M."/>
            <person name="Sugiyama J."/>
        </authorList>
    </citation>
    <scope>NUCLEOTIDE SEQUENCE [LARGE SCALE GENOMIC DNA]</scope>
    <source>
        <strain evidence="14 15">NRRL Y-17804</strain>
    </source>
</reference>
<dbReference type="OMA" id="RKIHMLA"/>
<dbReference type="PIRSF" id="PIRSF006588">
    <property type="entry name" value="TyrRS_arch_euk"/>
    <property type="match status" value="1"/>
</dbReference>
<dbReference type="InterPro" id="IPR014729">
    <property type="entry name" value="Rossmann-like_a/b/a_fold"/>
</dbReference>
<keyword evidence="9 12" id="KW-0030">Aminoacyl-tRNA synthetase</keyword>
<dbReference type="EMBL" id="BACD03000019">
    <property type="protein sequence ID" value="GAO49002.1"/>
    <property type="molecule type" value="Genomic_DNA"/>
</dbReference>
<sequence length="410" mass="45351">MAAQMTPDEKYTLITRGLQEVLGGDQIKAILEANERPLKLYWGTAPTGRPHCGYFVPMVKLAEFLRADVEVTVLLADIHAFLDNLKAPIELVKHRVEFYSRVVRTMLESLGVSTEKLRFVTGSSYQLTPEYSMDTYRLAAHVTEHDAKKAGAEVVKQVDSALLSGLLYPGMQALDEEYLGCDAQFGGVDQRKIFTFAEKYMPTLGYKKRAHLMNPMVPGLAGGKMSSSDPNSKIDVLDDAKTVKKKIGAAFCAPGEVEGNGVLAFVKNVLFPVYALRSQSSGESQEGFYINRPEQYGGPISFRTYEALEEAYASQSLTPMDLKSGVTDEINKLLKPIQEFYVADKEWQEIAERAYPVEGGKAKKEKKKKDKGSRYPGGGAEMKVEQTEEEKKEVGGSVEEAMGQLKVGQQ</sequence>
<evidence type="ECO:0000313" key="15">
    <source>
        <dbReference type="Proteomes" id="UP000033140"/>
    </source>
</evidence>
<comment type="similarity">
    <text evidence="3 12">Belongs to the class-I aminoacyl-tRNA synthetase family.</text>
</comment>
<comment type="subcellular location">
    <subcellularLocation>
        <location evidence="2">Cytoplasm</location>
    </subcellularLocation>
    <subcellularLocation>
        <location evidence="1">Nucleus</location>
    </subcellularLocation>
</comment>
<evidence type="ECO:0000256" key="12">
    <source>
        <dbReference type="RuleBase" id="RU361234"/>
    </source>
</evidence>
<dbReference type="STRING" id="698492.A0A0E9NGK1"/>
<dbReference type="PANTHER" id="PTHR46264">
    <property type="entry name" value="TYROSINE-TRNA LIGASE"/>
    <property type="match status" value="1"/>
</dbReference>
<evidence type="ECO:0000256" key="9">
    <source>
        <dbReference type="ARBA" id="ARBA00023146"/>
    </source>
</evidence>
<dbReference type="InterPro" id="IPR002307">
    <property type="entry name" value="Tyr-tRNA-ligase"/>
</dbReference>
<accession>A0A0E9NGK1</accession>
<dbReference type="InterPro" id="IPR002305">
    <property type="entry name" value="aa-tRNA-synth_Ic"/>
</dbReference>
<dbReference type="Proteomes" id="UP000033140">
    <property type="component" value="Unassembled WGS sequence"/>
</dbReference>
<dbReference type="EC" id="6.1.1.1" evidence="12"/>
<evidence type="ECO:0000256" key="11">
    <source>
        <dbReference type="ARBA" id="ARBA00048248"/>
    </source>
</evidence>